<dbReference type="GeneID" id="95070350"/>
<dbReference type="RefSeq" id="WP_115067803.1">
    <property type="nucleotide sequence ID" value="NZ_UHID01000001.1"/>
</dbReference>
<accession>A0A380MPZ4</accession>
<sequence>MDLRSVASLYESAENLGAPVASVHLDTTHDDRLSATHVEHRWRALREGLAEHGCDEETLAVLDKAVGGVPDLPGPQGESVFAAGGRLLGAHTLAAPPPRDHAALLPIPDALALVVDLDHQLPHVVVAVDEHGADVDAFPVSAEQPDTRRTFHGTTLHLAGLLADGPVTGVTRRRREGDWASVADQVAQDVLAAVHEVRARMVAVTGDPHVLESLRARLSPALSAPGDVPPDLVLVSGGRPSGGDPAALAELRRSVDAALHDATTARHRAALERFRGDLARHRAAEGVTDTATAFARGRATTLLLAADREHDPRLHASATDPRALATQAAALDGDPTAFAGQAGPLLLRSAVAAGAEFSEILRPHQVPDGTGALLR</sequence>
<dbReference type="Pfam" id="PF18844">
    <property type="entry name" value="baeRF_family2"/>
    <property type="match status" value="1"/>
</dbReference>
<evidence type="ECO:0000313" key="2">
    <source>
        <dbReference type="Proteomes" id="UP000254150"/>
    </source>
</evidence>
<dbReference type="InterPro" id="IPR040701">
    <property type="entry name" value="Bact_RF_family2"/>
</dbReference>
<proteinExistence type="predicted"/>
<dbReference type="AlphaFoldDB" id="A0A380MPZ4"/>
<organism evidence="1 2">
    <name type="scientific">Streptomyces griseus</name>
    <dbReference type="NCBI Taxonomy" id="1911"/>
    <lineage>
        <taxon>Bacteria</taxon>
        <taxon>Bacillati</taxon>
        <taxon>Actinomycetota</taxon>
        <taxon>Actinomycetes</taxon>
        <taxon>Kitasatosporales</taxon>
        <taxon>Streptomycetaceae</taxon>
        <taxon>Streptomyces</taxon>
    </lineage>
</organism>
<name>A0A380MPZ4_STRGR</name>
<evidence type="ECO:0008006" key="3">
    <source>
        <dbReference type="Google" id="ProtNLM"/>
    </source>
</evidence>
<dbReference type="Proteomes" id="UP000254150">
    <property type="component" value="Unassembled WGS sequence"/>
</dbReference>
<gene>
    <name evidence="1" type="ORF">NCTC7807_00538</name>
</gene>
<dbReference type="EMBL" id="UHID01000001">
    <property type="protein sequence ID" value="SUO93771.1"/>
    <property type="molecule type" value="Genomic_DNA"/>
</dbReference>
<protein>
    <recommendedName>
        <fullName evidence="3">Peptide chain release factor 2</fullName>
    </recommendedName>
</protein>
<reference evidence="1 2" key="1">
    <citation type="submission" date="2018-06" db="EMBL/GenBank/DDBJ databases">
        <authorList>
            <consortium name="Pathogen Informatics"/>
            <person name="Doyle S."/>
        </authorList>
    </citation>
    <scope>NUCLEOTIDE SEQUENCE [LARGE SCALE GENOMIC DNA]</scope>
    <source>
        <strain evidence="1 2">NCTC7807</strain>
    </source>
</reference>
<evidence type="ECO:0000313" key="1">
    <source>
        <dbReference type="EMBL" id="SUO93771.1"/>
    </source>
</evidence>